<dbReference type="InterPro" id="IPR003593">
    <property type="entry name" value="AAA+_ATPase"/>
</dbReference>
<dbReference type="EMBL" id="VWXC01000019">
    <property type="protein sequence ID" value="NIG21262.1"/>
    <property type="molecule type" value="Genomic_DNA"/>
</dbReference>
<comment type="similarity">
    <text evidence="1">Belongs to the ABC transporter superfamily. Drug exporter-2 (TC 3.A.1.117) family.</text>
</comment>
<evidence type="ECO:0000256" key="3">
    <source>
        <dbReference type="ARBA" id="ARBA00022737"/>
    </source>
</evidence>
<keyword evidence="2" id="KW-0813">Transport</keyword>
<feature type="domain" description="ABC transporter" evidence="6">
    <location>
        <begin position="12"/>
        <end position="248"/>
    </location>
</feature>
<dbReference type="CDD" id="cd03216">
    <property type="entry name" value="ABC_Carb_Monos_I"/>
    <property type="match status" value="1"/>
</dbReference>
<dbReference type="RefSeq" id="WP_166935655.1">
    <property type="nucleotide sequence ID" value="NZ_VWXC01000019.1"/>
</dbReference>
<gene>
    <name evidence="7" type="ORF">F3J37_21540</name>
</gene>
<dbReference type="Pfam" id="PF00005">
    <property type="entry name" value="ABC_tran"/>
    <property type="match status" value="2"/>
</dbReference>
<keyword evidence="3" id="KW-0677">Repeat</keyword>
<evidence type="ECO:0000256" key="2">
    <source>
        <dbReference type="ARBA" id="ARBA00022448"/>
    </source>
</evidence>
<feature type="domain" description="ABC transporter" evidence="6">
    <location>
        <begin position="262"/>
        <end position="504"/>
    </location>
</feature>
<keyword evidence="4" id="KW-0547">Nucleotide-binding</keyword>
<dbReference type="Gene3D" id="3.40.50.300">
    <property type="entry name" value="P-loop containing nucleotide triphosphate hydrolases"/>
    <property type="match status" value="2"/>
</dbReference>
<evidence type="ECO:0000256" key="5">
    <source>
        <dbReference type="ARBA" id="ARBA00022840"/>
    </source>
</evidence>
<dbReference type="PANTHER" id="PTHR43790">
    <property type="entry name" value="CARBOHYDRATE TRANSPORT ATP-BINDING PROTEIN MG119-RELATED"/>
    <property type="match status" value="1"/>
</dbReference>
<dbReference type="InterPro" id="IPR003439">
    <property type="entry name" value="ABC_transporter-like_ATP-bd"/>
</dbReference>
<evidence type="ECO:0000259" key="6">
    <source>
        <dbReference type="PROSITE" id="PS50893"/>
    </source>
</evidence>
<reference evidence="7 8" key="1">
    <citation type="journal article" date="2019" name="bioRxiv">
        <title>Bacteria contribute to plant secondary compound degradation in a generalist herbivore system.</title>
        <authorList>
            <person name="Francoeur C.B."/>
            <person name="Khadempour L."/>
            <person name="Moreira-Soto R.D."/>
            <person name="Gotting K."/>
            <person name="Book A.J."/>
            <person name="Pinto-Tomas A.A."/>
            <person name="Keefover-Ring K."/>
            <person name="Currie C.R."/>
        </authorList>
    </citation>
    <scope>NUCLEOTIDE SEQUENCE [LARGE SCALE GENOMIC DNA]</scope>
    <source>
        <strain evidence="7">Al-1710</strain>
    </source>
</reference>
<evidence type="ECO:0000313" key="8">
    <source>
        <dbReference type="Proteomes" id="UP001515780"/>
    </source>
</evidence>
<dbReference type="PROSITE" id="PS00211">
    <property type="entry name" value="ABC_TRANSPORTER_1"/>
    <property type="match status" value="1"/>
</dbReference>
<proteinExistence type="inferred from homology"/>
<organism evidence="7 8">
    <name type="scientific">Candidatus Pantoea communis</name>
    <dbReference type="NCBI Taxonomy" id="2608354"/>
    <lineage>
        <taxon>Bacteria</taxon>
        <taxon>Pseudomonadati</taxon>
        <taxon>Pseudomonadota</taxon>
        <taxon>Gammaproteobacteria</taxon>
        <taxon>Enterobacterales</taxon>
        <taxon>Erwiniaceae</taxon>
        <taxon>Pantoea</taxon>
    </lineage>
</organism>
<protein>
    <submittedName>
        <fullName evidence="7">Sugar ABC transporter ATP-binding protein</fullName>
    </submittedName>
</protein>
<keyword evidence="8" id="KW-1185">Reference proteome</keyword>
<evidence type="ECO:0000256" key="4">
    <source>
        <dbReference type="ARBA" id="ARBA00022741"/>
    </source>
</evidence>
<name>A0ABX0RUJ2_9GAMM</name>
<dbReference type="Proteomes" id="UP001515780">
    <property type="component" value="Unassembled WGS sequence"/>
</dbReference>
<dbReference type="SUPFAM" id="SSF52540">
    <property type="entry name" value="P-loop containing nucleoside triphosphate hydrolases"/>
    <property type="match status" value="2"/>
</dbReference>
<keyword evidence="5 7" id="KW-0067">ATP-binding</keyword>
<evidence type="ECO:0000313" key="7">
    <source>
        <dbReference type="EMBL" id="NIG21262.1"/>
    </source>
</evidence>
<dbReference type="InterPro" id="IPR050107">
    <property type="entry name" value="ABC_carbohydrate_import_ATPase"/>
</dbReference>
<dbReference type="SMART" id="SM00382">
    <property type="entry name" value="AAA"/>
    <property type="match status" value="2"/>
</dbReference>
<dbReference type="PROSITE" id="PS50893">
    <property type="entry name" value="ABC_TRANSPORTER_2"/>
    <property type="match status" value="2"/>
</dbReference>
<sequence>MLNAQTNGTAMLRLSGVGKRFPGVVALDNIDLELRRGEIHALLGENGAGKSTLIRILTGIHRADAGHYLLNDEPVRMENPQMAQRLGVSLVPQDILMVPGFSIGRNILLGSESLHTLKDRLNPHEIEKVEQALSRVGATFSPHTLTSELSVPHLHLAQIARALLNPGDLLILDEPTAVLSEHDAEQLLDRLEQLRDQGKSILYVTHRLGEVMRMADCFTILRDGKNVGYFRRGEIDRQDIVDCMAKPGGKLPSECAVRATPLNINTFPRLKVSQLSGQQFSDVSLHALPGEIVGIAGVQGAGHGNLLRAIAGTDPHHQGEVMLDSRTLSPLTSRHALRHGILLVPADRRGSAIVPGLPIRANIALSARVRQQVRRWGLRWHKAERDMAQRYVDDLTIRPGSAETLIGSLSGGNQQKVVLARALESRARLLLIEEPTQGVDVRAKAEIHALLRQAAWHNDCTLVIASSEFEELIGLADRIYVMRSGRLVKELEGQAASYKAILEHALS</sequence>
<dbReference type="InterPro" id="IPR027417">
    <property type="entry name" value="P-loop_NTPase"/>
</dbReference>
<evidence type="ECO:0000256" key="1">
    <source>
        <dbReference type="ARBA" id="ARBA00006526"/>
    </source>
</evidence>
<dbReference type="GO" id="GO:0005524">
    <property type="term" value="F:ATP binding"/>
    <property type="evidence" value="ECO:0007669"/>
    <property type="project" value="UniProtKB-KW"/>
</dbReference>
<accession>A0ABX0RUJ2</accession>
<dbReference type="InterPro" id="IPR017871">
    <property type="entry name" value="ABC_transporter-like_CS"/>
</dbReference>
<dbReference type="CDD" id="cd03215">
    <property type="entry name" value="ABC_Carb_Monos_II"/>
    <property type="match status" value="1"/>
</dbReference>
<dbReference type="PANTHER" id="PTHR43790:SF9">
    <property type="entry name" value="GALACTOFURANOSE TRANSPORTER ATP-BINDING PROTEIN YTFR"/>
    <property type="match status" value="1"/>
</dbReference>
<comment type="caution">
    <text evidence="7">The sequence shown here is derived from an EMBL/GenBank/DDBJ whole genome shotgun (WGS) entry which is preliminary data.</text>
</comment>